<dbReference type="PANTHER" id="PTHR13383">
    <property type="entry name" value="RIBONUCLEASE H2 SUBUNIT B"/>
    <property type="match status" value="1"/>
</dbReference>
<feature type="compositionally biased region" description="Polar residues" evidence="1">
    <location>
        <begin position="85"/>
        <end position="96"/>
    </location>
</feature>
<evidence type="ECO:0000256" key="1">
    <source>
        <dbReference type="SAM" id="MobiDB-lite"/>
    </source>
</evidence>
<accession>A0A2N9H827</accession>
<feature type="domain" description="Rnh202 triple barrel" evidence="2">
    <location>
        <begin position="244"/>
        <end position="298"/>
    </location>
</feature>
<reference evidence="3" key="1">
    <citation type="submission" date="2018-02" db="EMBL/GenBank/DDBJ databases">
        <authorList>
            <person name="Cohen D.B."/>
            <person name="Kent A.D."/>
        </authorList>
    </citation>
    <scope>NUCLEOTIDE SEQUENCE</scope>
</reference>
<dbReference type="Pfam" id="PF17745">
    <property type="entry name" value="Ydr279_N"/>
    <property type="match status" value="1"/>
</dbReference>
<organism evidence="3">
    <name type="scientific">Fagus sylvatica</name>
    <name type="common">Beechnut</name>
    <dbReference type="NCBI Taxonomy" id="28930"/>
    <lineage>
        <taxon>Eukaryota</taxon>
        <taxon>Viridiplantae</taxon>
        <taxon>Streptophyta</taxon>
        <taxon>Embryophyta</taxon>
        <taxon>Tracheophyta</taxon>
        <taxon>Spermatophyta</taxon>
        <taxon>Magnoliopsida</taxon>
        <taxon>eudicotyledons</taxon>
        <taxon>Gunneridae</taxon>
        <taxon>Pentapetalae</taxon>
        <taxon>rosids</taxon>
        <taxon>fabids</taxon>
        <taxon>Fagales</taxon>
        <taxon>Fagaceae</taxon>
        <taxon>Fagus</taxon>
    </lineage>
</organism>
<dbReference type="InterPro" id="IPR041195">
    <property type="entry name" value="Rnh202_N"/>
</dbReference>
<protein>
    <recommendedName>
        <fullName evidence="2">Rnh202 triple barrel domain-containing protein</fullName>
    </recommendedName>
</protein>
<dbReference type="GO" id="GO:0005654">
    <property type="term" value="C:nucleoplasm"/>
    <property type="evidence" value="ECO:0007669"/>
    <property type="project" value="TreeGrafter"/>
</dbReference>
<dbReference type="EMBL" id="OIVN01002997">
    <property type="protein sequence ID" value="SPD08028.1"/>
    <property type="molecule type" value="Genomic_DNA"/>
</dbReference>
<dbReference type="InterPro" id="IPR040456">
    <property type="entry name" value="RNase_H2_suB"/>
</dbReference>
<sequence length="315" mass="35357">MASMTANPTRNPPQTPPATTIRRLQQPTANPIHPQANPRTTNPQQPTADPQHPPSSQANPQQPQIHPSSKPTNNKPTTTHRRSSSKPTTTHRSILQANPRFPPPPPLADPVERNTPRRDRPNPGPRVGSRSGPCTKRPGGDLPRSYRGDWGGSGWLGWLGWLGREQRQRAESKGREKRQRKRKRKKEHSKASRVFWKENGLRKIFPVATLLLGLLFSMAWWEGVDESRLLIAPVPGETGNGVGQLLSLRHPKSGNTTSYLLLNGLLQELHWFKQSYGSWFLGDYVCEDGSLYTATPVDPVFIMLPIFEEARMKVE</sequence>
<feature type="compositionally biased region" description="Basic residues" evidence="1">
    <location>
        <begin position="175"/>
        <end position="188"/>
    </location>
</feature>
<dbReference type="Gene3D" id="2.20.25.530">
    <property type="match status" value="1"/>
</dbReference>
<feature type="compositionally biased region" description="Basic and acidic residues" evidence="1">
    <location>
        <begin position="110"/>
        <end position="121"/>
    </location>
</feature>
<dbReference type="AlphaFoldDB" id="A0A2N9H827"/>
<dbReference type="GO" id="GO:0032299">
    <property type="term" value="C:ribonuclease H2 complex"/>
    <property type="evidence" value="ECO:0007669"/>
    <property type="project" value="InterPro"/>
</dbReference>
<gene>
    <name evidence="3" type="ORF">FSB_LOCUS35910</name>
</gene>
<name>A0A2N9H827_FAGSY</name>
<dbReference type="PANTHER" id="PTHR13383:SF11">
    <property type="entry name" value="RIBONUCLEASE H2 SUBUNIT B"/>
    <property type="match status" value="1"/>
</dbReference>
<evidence type="ECO:0000259" key="2">
    <source>
        <dbReference type="Pfam" id="PF17745"/>
    </source>
</evidence>
<dbReference type="FunFam" id="2.20.25.530:FF:000002">
    <property type="entry name" value="Ribonuclease H2 subunit B"/>
    <property type="match status" value="1"/>
</dbReference>
<feature type="compositionally biased region" description="Polar residues" evidence="1">
    <location>
        <begin position="65"/>
        <end position="77"/>
    </location>
</feature>
<feature type="region of interest" description="Disordered" evidence="1">
    <location>
        <begin position="1"/>
        <end position="147"/>
    </location>
</feature>
<dbReference type="GO" id="GO:0006401">
    <property type="term" value="P:RNA catabolic process"/>
    <property type="evidence" value="ECO:0007669"/>
    <property type="project" value="TreeGrafter"/>
</dbReference>
<feature type="compositionally biased region" description="Polar residues" evidence="1">
    <location>
        <begin position="37"/>
        <end position="48"/>
    </location>
</feature>
<evidence type="ECO:0000313" key="3">
    <source>
        <dbReference type="EMBL" id="SPD08028.1"/>
    </source>
</evidence>
<proteinExistence type="predicted"/>
<feature type="region of interest" description="Disordered" evidence="1">
    <location>
        <begin position="166"/>
        <end position="191"/>
    </location>
</feature>
<feature type="compositionally biased region" description="Low complexity" evidence="1">
    <location>
        <begin position="54"/>
        <end position="64"/>
    </location>
</feature>